<reference evidence="11 13" key="2">
    <citation type="submission" date="2019-07" db="EMBL/GenBank/DDBJ databases">
        <title>Draft genome of two Muricauda strains isolated from deep sea.</title>
        <authorList>
            <person name="Sun C."/>
        </authorList>
    </citation>
    <scope>NUCLEOTIDE SEQUENCE [LARGE SCALE GENOMIC DNA]</scope>
    <source>
        <strain evidence="11 13">NH166</strain>
    </source>
</reference>
<comment type="cofactor">
    <cofactor evidence="1">
        <name>pyridoxal 5'-phosphate</name>
        <dbReference type="ChEBI" id="CHEBI:597326"/>
    </cofactor>
</comment>
<protein>
    <submittedName>
        <fullName evidence="10">Cysteine desulfurase</fullName>
    </submittedName>
</protein>
<gene>
    <name evidence="10" type="ORF">D2U88_08000</name>
    <name evidence="11" type="ORF">FQ019_07930</name>
</gene>
<feature type="domain" description="Aminotransferase class V" evidence="9">
    <location>
        <begin position="7"/>
        <end position="366"/>
    </location>
</feature>
<dbReference type="Proteomes" id="UP000284189">
    <property type="component" value="Unassembled WGS sequence"/>
</dbReference>
<keyword evidence="13" id="KW-1185">Reference proteome</keyword>
<keyword evidence="6" id="KW-0408">Iron</keyword>
<sequence length="384" mass="41851">MAANNRIYLDFNATTPVDQKVLDAMLPYFSEHFGNATSDHSYGWYADDALEKARRQISSSLGCRANEILFTSGATEAANLGLMGFCKANQHKGNHIITCKTEHKAILETLGALENQGFQVTYLDVDAQGSIDLDQFQKALLSSTILVCLMLANNETGVIHPIKLITEIAQEHGVAVMSDITQAVGKIPVDLKDLNIDLTIFSSHKVYGPKGIGALYLNKKNQVKLEKHLFGGSQEQGLRPGTLNVPAIVGFGEACEIITSKIEEESNRLLQLRNHLEQRLLQVEGVKINGKDVPRLSNTTNVSFSGIEGSKLLLHLKRLAVSRGSACTANLVSPSHVLMAMGHDEQTALASLRISTGKHTTVADMDLAFEEIDKVVNQFKTVSV</sequence>
<comment type="caution">
    <text evidence="10">The sequence shown here is derived from an EMBL/GenBank/DDBJ whole genome shotgun (WGS) entry which is preliminary data.</text>
</comment>
<proteinExistence type="inferred from homology"/>
<dbReference type="PANTHER" id="PTHR11601">
    <property type="entry name" value="CYSTEINE DESULFURYLASE FAMILY MEMBER"/>
    <property type="match status" value="1"/>
</dbReference>
<dbReference type="Pfam" id="PF00266">
    <property type="entry name" value="Aminotran_5"/>
    <property type="match status" value="1"/>
</dbReference>
<keyword evidence="3" id="KW-0808">Transferase</keyword>
<evidence type="ECO:0000256" key="5">
    <source>
        <dbReference type="ARBA" id="ARBA00022898"/>
    </source>
</evidence>
<dbReference type="PANTHER" id="PTHR11601:SF34">
    <property type="entry name" value="CYSTEINE DESULFURASE"/>
    <property type="match status" value="1"/>
</dbReference>
<dbReference type="PIRSF" id="PIRSF005572">
    <property type="entry name" value="NifS"/>
    <property type="match status" value="1"/>
</dbReference>
<keyword evidence="7" id="KW-0411">Iron-sulfur</keyword>
<evidence type="ECO:0000313" key="11">
    <source>
        <dbReference type="EMBL" id="TXK02791.1"/>
    </source>
</evidence>
<dbReference type="AlphaFoldDB" id="A0A418N8E0"/>
<evidence type="ECO:0000256" key="6">
    <source>
        <dbReference type="ARBA" id="ARBA00023004"/>
    </source>
</evidence>
<dbReference type="InterPro" id="IPR015422">
    <property type="entry name" value="PyrdxlP-dep_Trfase_small"/>
</dbReference>
<evidence type="ECO:0000256" key="7">
    <source>
        <dbReference type="ARBA" id="ARBA00023014"/>
    </source>
</evidence>
<comment type="catalytic activity">
    <reaction evidence="8">
        <text>(sulfur carrier)-H + L-cysteine = (sulfur carrier)-SH + L-alanine</text>
        <dbReference type="Rhea" id="RHEA:43892"/>
        <dbReference type="Rhea" id="RHEA-COMP:14737"/>
        <dbReference type="Rhea" id="RHEA-COMP:14739"/>
        <dbReference type="ChEBI" id="CHEBI:29917"/>
        <dbReference type="ChEBI" id="CHEBI:35235"/>
        <dbReference type="ChEBI" id="CHEBI:57972"/>
        <dbReference type="ChEBI" id="CHEBI:64428"/>
        <dbReference type="EC" id="2.8.1.7"/>
    </reaction>
</comment>
<dbReference type="OrthoDB" id="9808002at2"/>
<keyword evidence="5" id="KW-0663">Pyridoxal phosphate</keyword>
<dbReference type="InterPro" id="IPR000192">
    <property type="entry name" value="Aminotrans_V_dom"/>
</dbReference>
<dbReference type="InterPro" id="IPR016454">
    <property type="entry name" value="Cysteine_dSase"/>
</dbReference>
<dbReference type="GO" id="GO:0031071">
    <property type="term" value="F:cysteine desulfurase activity"/>
    <property type="evidence" value="ECO:0007669"/>
    <property type="project" value="UniProtKB-EC"/>
</dbReference>
<evidence type="ECO:0000256" key="4">
    <source>
        <dbReference type="ARBA" id="ARBA00022723"/>
    </source>
</evidence>
<accession>A0A418N8E0</accession>
<reference evidence="10 12" key="1">
    <citation type="submission" date="2018-08" db="EMBL/GenBank/DDBJ databases">
        <title>Proposal of Muricauda 72 sp.nov. and Muricauda NH166 sp.nov., isolated from seawater.</title>
        <authorList>
            <person name="Cheng H."/>
            <person name="Wu Y.-H."/>
            <person name="Guo L.-L."/>
            <person name="Xu X.-W."/>
        </authorList>
    </citation>
    <scope>NUCLEOTIDE SEQUENCE [LARGE SCALE GENOMIC DNA]</scope>
    <source>
        <strain evidence="10 12">NH166</strain>
    </source>
</reference>
<dbReference type="Gene3D" id="3.90.1150.10">
    <property type="entry name" value="Aspartate Aminotransferase, domain 1"/>
    <property type="match status" value="1"/>
</dbReference>
<keyword evidence="4" id="KW-0479">Metal-binding</keyword>
<evidence type="ECO:0000313" key="10">
    <source>
        <dbReference type="EMBL" id="RIV71322.1"/>
    </source>
</evidence>
<evidence type="ECO:0000256" key="3">
    <source>
        <dbReference type="ARBA" id="ARBA00022679"/>
    </source>
</evidence>
<evidence type="ECO:0000259" key="9">
    <source>
        <dbReference type="Pfam" id="PF00266"/>
    </source>
</evidence>
<dbReference type="InterPro" id="IPR015421">
    <property type="entry name" value="PyrdxlP-dep_Trfase_major"/>
</dbReference>
<dbReference type="SUPFAM" id="SSF53383">
    <property type="entry name" value="PLP-dependent transferases"/>
    <property type="match status" value="1"/>
</dbReference>
<evidence type="ECO:0000256" key="8">
    <source>
        <dbReference type="ARBA" id="ARBA00050776"/>
    </source>
</evidence>
<dbReference type="Gene3D" id="3.40.640.10">
    <property type="entry name" value="Type I PLP-dependent aspartate aminotransferase-like (Major domain)"/>
    <property type="match status" value="1"/>
</dbReference>
<evidence type="ECO:0000256" key="1">
    <source>
        <dbReference type="ARBA" id="ARBA00001933"/>
    </source>
</evidence>
<dbReference type="EMBL" id="VNWL01000017">
    <property type="protein sequence ID" value="TXK02791.1"/>
    <property type="molecule type" value="Genomic_DNA"/>
</dbReference>
<dbReference type="Proteomes" id="UP000321528">
    <property type="component" value="Unassembled WGS sequence"/>
</dbReference>
<comment type="similarity">
    <text evidence="2">Belongs to the class-V pyridoxal-phosphate-dependent aminotransferase family. NifS/IscS subfamily.</text>
</comment>
<dbReference type="EMBL" id="QXFJ01000018">
    <property type="protein sequence ID" value="RIV71322.1"/>
    <property type="molecule type" value="Genomic_DNA"/>
</dbReference>
<evidence type="ECO:0000313" key="13">
    <source>
        <dbReference type="Proteomes" id="UP000321528"/>
    </source>
</evidence>
<dbReference type="GO" id="GO:0051536">
    <property type="term" value="F:iron-sulfur cluster binding"/>
    <property type="evidence" value="ECO:0007669"/>
    <property type="project" value="UniProtKB-KW"/>
</dbReference>
<dbReference type="InterPro" id="IPR015424">
    <property type="entry name" value="PyrdxlP-dep_Trfase"/>
</dbReference>
<evidence type="ECO:0000256" key="2">
    <source>
        <dbReference type="ARBA" id="ARBA00006490"/>
    </source>
</evidence>
<organism evidence="10 12">
    <name type="scientific">Flagellimonas aequoris</name>
    <dbReference type="NCBI Taxonomy" id="2306997"/>
    <lineage>
        <taxon>Bacteria</taxon>
        <taxon>Pseudomonadati</taxon>
        <taxon>Bacteroidota</taxon>
        <taxon>Flavobacteriia</taxon>
        <taxon>Flavobacteriales</taxon>
        <taxon>Flavobacteriaceae</taxon>
        <taxon>Flagellimonas</taxon>
    </lineage>
</organism>
<name>A0A418N8E0_9FLAO</name>
<dbReference type="GO" id="GO:0046872">
    <property type="term" value="F:metal ion binding"/>
    <property type="evidence" value="ECO:0007669"/>
    <property type="project" value="UniProtKB-KW"/>
</dbReference>
<dbReference type="RefSeq" id="WP_119639836.1">
    <property type="nucleotide sequence ID" value="NZ_QXFJ01000018.1"/>
</dbReference>
<evidence type="ECO:0000313" key="12">
    <source>
        <dbReference type="Proteomes" id="UP000284189"/>
    </source>
</evidence>